<dbReference type="PROSITE" id="PS51272">
    <property type="entry name" value="SLH"/>
    <property type="match status" value="2"/>
</dbReference>
<reference evidence="4 5" key="1">
    <citation type="submission" date="2017-09" db="EMBL/GenBank/DDBJ databases">
        <title>Large-scale bioinformatics analysis of Bacillus genomes uncovers conserved roles of natural products in bacterial physiology.</title>
        <authorList>
            <consortium name="Agbiome Team Llc"/>
            <person name="Bleich R.M."/>
            <person name="Kirk G.J."/>
            <person name="Santa Maria K.C."/>
            <person name="Allen S.E."/>
            <person name="Farag S."/>
            <person name="Shank E.A."/>
            <person name="Bowers A."/>
        </authorList>
    </citation>
    <scope>NUCLEOTIDE SEQUENCE [LARGE SCALE GENOMIC DNA]</scope>
    <source>
        <strain evidence="4 5">AFS005140</strain>
    </source>
</reference>
<comment type="caution">
    <text evidence="4">The sequence shown here is derived from an EMBL/GenBank/DDBJ whole genome shotgun (WGS) entry which is preliminary data.</text>
</comment>
<gene>
    <name evidence="4" type="ORF">CN495_30310</name>
</gene>
<sequence>MIKLGRAILLTLLVFSMVFSSMENTYAETRAGIEFVDVPKGHWAYKEMMYMAQNKIINGYGNGYFGANDNVLREHAAAFLYRYLKPQDSSGNPYIDIESSAFKKEILALTKMGIFTVNSEKKFNPNKFLTRAEAATILVKAFNLKLLYDYDFQFLDMKGHWASDYVKVLHSNRITNGTDIGKFSPDRQTTREQFSILMYNSIHKNQMKNLMLHRDTKVYKNASFKIPFEDKTFEMGSHVRVLTDPRNGWLYVKDANGFDGWIAPYGVKVDLDKKADLYDAPRITHPTYSSLAPQKVTVTSEEDNFKKIKMGKGSKWIPNENLEVPGEVFGANFDDEQVTRASSLRNERELEEDKDSQLEMFTVVTKGDKVYAVPENEVARSSSKTMRSDSGEYFTINVSHQEQQRSTWCGPANVVQALSFHKSISGSSVSLPTQDTIAQEFGIYYNNRGSSSSHIKAAVNNFKSAHGLKGDNYILGDILNHSDPAGILISRVRDAMKNKTNAPILLVDTAYIPRYGGKSFRHYVTVSGYKSTDGLEFRIVDPLHRGNSSRTVGGVYWESVIYANLLGIHGAVRAADYYGSNAVMIY</sequence>
<dbReference type="Pfam" id="PF00395">
    <property type="entry name" value="SLH"/>
    <property type="match status" value="3"/>
</dbReference>
<keyword evidence="1 2" id="KW-0732">Signal</keyword>
<feature type="chain" id="PRO_5044766021" description="SLH domain-containing protein" evidence="2">
    <location>
        <begin position="28"/>
        <end position="586"/>
    </location>
</feature>
<dbReference type="EMBL" id="NTYF01000165">
    <property type="protein sequence ID" value="PER43870.1"/>
    <property type="molecule type" value="Genomic_DNA"/>
</dbReference>
<feature type="domain" description="SLH" evidence="3">
    <location>
        <begin position="149"/>
        <end position="212"/>
    </location>
</feature>
<dbReference type="AlphaFoldDB" id="A0ABD6RZ78"/>
<evidence type="ECO:0000313" key="5">
    <source>
        <dbReference type="Proteomes" id="UP000219897"/>
    </source>
</evidence>
<proteinExistence type="predicted"/>
<evidence type="ECO:0000259" key="3">
    <source>
        <dbReference type="PROSITE" id="PS51272"/>
    </source>
</evidence>
<feature type="domain" description="SLH" evidence="3">
    <location>
        <begin position="31"/>
        <end position="94"/>
    </location>
</feature>
<organism evidence="4 5">
    <name type="scientific">Bacillus thuringiensis</name>
    <dbReference type="NCBI Taxonomy" id="1428"/>
    <lineage>
        <taxon>Bacteria</taxon>
        <taxon>Bacillati</taxon>
        <taxon>Bacillota</taxon>
        <taxon>Bacilli</taxon>
        <taxon>Bacillales</taxon>
        <taxon>Bacillaceae</taxon>
        <taxon>Bacillus</taxon>
        <taxon>Bacillus cereus group</taxon>
    </lineage>
</organism>
<dbReference type="PANTHER" id="PTHR43308:SF1">
    <property type="entry name" value="OUTER MEMBRANE PROTEIN ALPHA"/>
    <property type="match status" value="1"/>
</dbReference>
<dbReference type="Proteomes" id="UP000219897">
    <property type="component" value="Unassembled WGS sequence"/>
</dbReference>
<name>A0ABD6RZ78_BACTU</name>
<dbReference type="Pfam" id="PF13529">
    <property type="entry name" value="Peptidase_C39_2"/>
    <property type="match status" value="1"/>
</dbReference>
<accession>A0ABD6RZ78</accession>
<dbReference type="PANTHER" id="PTHR43308">
    <property type="entry name" value="OUTER MEMBRANE PROTEIN ALPHA-RELATED"/>
    <property type="match status" value="1"/>
</dbReference>
<evidence type="ECO:0000313" key="4">
    <source>
        <dbReference type="EMBL" id="PER43870.1"/>
    </source>
</evidence>
<dbReference type="InterPro" id="IPR051465">
    <property type="entry name" value="Cell_Envelope_Struct_Comp"/>
</dbReference>
<protein>
    <recommendedName>
        <fullName evidence="3">SLH domain-containing protein</fullName>
    </recommendedName>
</protein>
<evidence type="ECO:0000256" key="2">
    <source>
        <dbReference type="SAM" id="SignalP"/>
    </source>
</evidence>
<evidence type="ECO:0000256" key="1">
    <source>
        <dbReference type="ARBA" id="ARBA00022729"/>
    </source>
</evidence>
<dbReference type="InterPro" id="IPR001119">
    <property type="entry name" value="SLH_dom"/>
</dbReference>
<dbReference type="RefSeq" id="WP_098221778.1">
    <property type="nucleotide sequence ID" value="NZ_NTVJ01000009.1"/>
</dbReference>
<feature type="signal peptide" evidence="2">
    <location>
        <begin position="1"/>
        <end position="27"/>
    </location>
</feature>
<dbReference type="InterPro" id="IPR039564">
    <property type="entry name" value="Peptidase_C39-like"/>
</dbReference>